<feature type="region of interest" description="Disordered" evidence="1">
    <location>
        <begin position="71"/>
        <end position="99"/>
    </location>
</feature>
<dbReference type="VEuPathDB" id="FungiDB:ACJ73_07506"/>
<accession>A0A1J9PZ31</accession>
<evidence type="ECO:0000313" key="2">
    <source>
        <dbReference type="EMBL" id="OJD21154.1"/>
    </source>
</evidence>
<protein>
    <submittedName>
        <fullName evidence="2">Uncharacterized protein</fullName>
    </submittedName>
</protein>
<dbReference type="Proteomes" id="UP000242791">
    <property type="component" value="Unassembled WGS sequence"/>
</dbReference>
<evidence type="ECO:0000313" key="3">
    <source>
        <dbReference type="Proteomes" id="UP000242791"/>
    </source>
</evidence>
<gene>
    <name evidence="2" type="ORF">ACJ73_07506</name>
</gene>
<organism evidence="2 3">
    <name type="scientific">Blastomyces percursus</name>
    <dbReference type="NCBI Taxonomy" id="1658174"/>
    <lineage>
        <taxon>Eukaryota</taxon>
        <taxon>Fungi</taxon>
        <taxon>Dikarya</taxon>
        <taxon>Ascomycota</taxon>
        <taxon>Pezizomycotina</taxon>
        <taxon>Eurotiomycetes</taxon>
        <taxon>Eurotiomycetidae</taxon>
        <taxon>Onygenales</taxon>
        <taxon>Ajellomycetaceae</taxon>
        <taxon>Blastomyces</taxon>
    </lineage>
</organism>
<reference evidence="2 3" key="1">
    <citation type="submission" date="2015-08" db="EMBL/GenBank/DDBJ databases">
        <title>Emmonsia species relationships and genome sequence.</title>
        <authorList>
            <person name="Cuomo C.A."/>
            <person name="Schwartz I.S."/>
            <person name="Kenyon C."/>
            <person name="De Hoog G.S."/>
            <person name="Govender N.P."/>
            <person name="Botha A."/>
            <person name="Moreno L."/>
            <person name="De Vries M."/>
            <person name="Munoz J.F."/>
            <person name="Stielow J.B."/>
        </authorList>
    </citation>
    <scope>NUCLEOTIDE SEQUENCE [LARGE SCALE GENOMIC DNA]</scope>
    <source>
        <strain evidence="2 3">EI222</strain>
    </source>
</reference>
<dbReference type="AlphaFoldDB" id="A0A1J9PZ31"/>
<feature type="compositionally biased region" description="Basic and acidic residues" evidence="1">
    <location>
        <begin position="71"/>
        <end position="82"/>
    </location>
</feature>
<comment type="caution">
    <text evidence="2">The sequence shown here is derived from an EMBL/GenBank/DDBJ whole genome shotgun (WGS) entry which is preliminary data.</text>
</comment>
<name>A0A1J9PZ31_9EURO</name>
<evidence type="ECO:0000256" key="1">
    <source>
        <dbReference type="SAM" id="MobiDB-lite"/>
    </source>
</evidence>
<dbReference type="EMBL" id="LGTZ01001531">
    <property type="protein sequence ID" value="OJD21154.1"/>
    <property type="molecule type" value="Genomic_DNA"/>
</dbReference>
<keyword evidence="3" id="KW-1185">Reference proteome</keyword>
<proteinExistence type="predicted"/>
<sequence length="99" mass="11135">MGSDHEGPHRPHHSLVMSYGQFIDRACSEKRRLRTEGGSSALPVDGERCLQNLTKFRQLLNYDRKSNKADLVTDKRRSHGDSTLKQAVLPSGTITDKET</sequence>